<keyword evidence="4" id="KW-1185">Reference proteome</keyword>
<comment type="caution">
    <text evidence="3">The sequence shown here is derived from an EMBL/GenBank/DDBJ whole genome shotgun (WGS) entry which is preliminary data.</text>
</comment>
<feature type="domain" description="Dienelactone hydrolase" evidence="2">
    <location>
        <begin position="23"/>
        <end position="215"/>
    </location>
</feature>
<accession>A0ABS6IEJ1</accession>
<dbReference type="GO" id="GO:0016787">
    <property type="term" value="F:hydrolase activity"/>
    <property type="evidence" value="ECO:0007669"/>
    <property type="project" value="UniProtKB-KW"/>
</dbReference>
<dbReference type="Pfam" id="PF01738">
    <property type="entry name" value="DLH"/>
    <property type="match status" value="1"/>
</dbReference>
<dbReference type="EMBL" id="JAHOPB010000001">
    <property type="protein sequence ID" value="MBU8872390.1"/>
    <property type="molecule type" value="Genomic_DNA"/>
</dbReference>
<dbReference type="InterPro" id="IPR002925">
    <property type="entry name" value="Dienelactn_hydro"/>
</dbReference>
<evidence type="ECO:0000313" key="4">
    <source>
        <dbReference type="Proteomes" id="UP000727907"/>
    </source>
</evidence>
<evidence type="ECO:0000313" key="3">
    <source>
        <dbReference type="EMBL" id="MBU8872390.1"/>
    </source>
</evidence>
<keyword evidence="1 3" id="KW-0378">Hydrolase</keyword>
<proteinExistence type="predicted"/>
<name>A0ABS6IEJ1_9HYPH</name>
<evidence type="ECO:0000256" key="1">
    <source>
        <dbReference type="ARBA" id="ARBA00022801"/>
    </source>
</evidence>
<dbReference type="InterPro" id="IPR050261">
    <property type="entry name" value="FrsA_esterase"/>
</dbReference>
<dbReference type="Proteomes" id="UP000727907">
    <property type="component" value="Unassembled WGS sequence"/>
</dbReference>
<dbReference type="PANTHER" id="PTHR22946">
    <property type="entry name" value="DIENELACTONE HYDROLASE DOMAIN-CONTAINING PROTEIN-RELATED"/>
    <property type="match status" value="1"/>
</dbReference>
<gene>
    <name evidence="3" type="ORF">KQ910_01385</name>
</gene>
<sequence length="264" mass="27846">MPASAQQNVRVPVEQGGRTLQLAAQFFRPANVTAPVPAVALFHGCGGPGQNTARMAGLLASWGYAALVVDSFSARGLKDVCGRNWPTPAAAEVRAADIDATLAWLAKQPGIDPRRLAYMGYSYGGGVAMLRALSATPESTAPSAARAVVLLYPDCALADALGPRLAVSQPILLAMGALDDWTPVAQCRAVMDRVVRGRDLVETKIYEGAHHSFDALGLPVRYLSGVGNRSKPGGCCGAHYGAYEPAWKQFVVDVKSFLDKALKP</sequence>
<evidence type="ECO:0000259" key="2">
    <source>
        <dbReference type="Pfam" id="PF01738"/>
    </source>
</evidence>
<reference evidence="3 4" key="1">
    <citation type="submission" date="2021-06" db="EMBL/GenBank/DDBJ databases">
        <authorList>
            <person name="Lee D.H."/>
        </authorList>
    </citation>
    <scope>NUCLEOTIDE SEQUENCE [LARGE SCALE GENOMIC DNA]</scope>
    <source>
        <strain evidence="3 4">MMS21-HV4-11</strain>
    </source>
</reference>
<dbReference type="PANTHER" id="PTHR22946:SF9">
    <property type="entry name" value="POLYKETIDE TRANSFERASE AF380"/>
    <property type="match status" value="1"/>
</dbReference>
<organism evidence="3 4">
    <name type="scientific">Reyranella humidisoli</name>
    <dbReference type="NCBI Taxonomy" id="2849149"/>
    <lineage>
        <taxon>Bacteria</taxon>
        <taxon>Pseudomonadati</taxon>
        <taxon>Pseudomonadota</taxon>
        <taxon>Alphaproteobacteria</taxon>
        <taxon>Hyphomicrobiales</taxon>
        <taxon>Reyranellaceae</taxon>
        <taxon>Reyranella</taxon>
    </lineage>
</organism>
<protein>
    <submittedName>
        <fullName evidence="3">Dienelactone hydrolase family protein</fullName>
    </submittedName>
</protein>
<dbReference type="RefSeq" id="WP_216956341.1">
    <property type="nucleotide sequence ID" value="NZ_JAHOPB010000001.1"/>
</dbReference>